<organism evidence="1">
    <name type="scientific">hydrothermal vent metagenome</name>
    <dbReference type="NCBI Taxonomy" id="652676"/>
    <lineage>
        <taxon>unclassified sequences</taxon>
        <taxon>metagenomes</taxon>
        <taxon>ecological metagenomes</taxon>
    </lineage>
</organism>
<protein>
    <submittedName>
        <fullName evidence="1">Uncharacterized protein</fullName>
    </submittedName>
</protein>
<sequence>MKYCHRISITLFISALLTACSSEPELDKKTHLLNTLQAMETAIEAKGLDDFFTHLSDDFKSNQRGWNKKDAQRLLRIRLLRNKSVH</sequence>
<feature type="non-terminal residue" evidence="1">
    <location>
        <position position="86"/>
    </location>
</feature>
<gene>
    <name evidence="1" type="ORF">MNBD_GAMMA02-1307</name>
</gene>
<name>A0A3B0W107_9ZZZZ</name>
<reference evidence="1" key="1">
    <citation type="submission" date="2018-06" db="EMBL/GenBank/DDBJ databases">
        <authorList>
            <person name="Zhirakovskaya E."/>
        </authorList>
    </citation>
    <scope>NUCLEOTIDE SEQUENCE</scope>
</reference>
<evidence type="ECO:0000313" key="1">
    <source>
        <dbReference type="EMBL" id="VAW46093.1"/>
    </source>
</evidence>
<dbReference type="AlphaFoldDB" id="A0A3B0W107"/>
<dbReference type="PROSITE" id="PS51257">
    <property type="entry name" value="PROKAR_LIPOPROTEIN"/>
    <property type="match status" value="1"/>
</dbReference>
<proteinExistence type="predicted"/>
<accession>A0A3B0W107</accession>
<dbReference type="EMBL" id="UOFA01000259">
    <property type="protein sequence ID" value="VAW46093.1"/>
    <property type="molecule type" value="Genomic_DNA"/>
</dbReference>